<proteinExistence type="predicted"/>
<evidence type="ECO:0000313" key="2">
    <source>
        <dbReference type="Proteomes" id="UP001180724"/>
    </source>
</evidence>
<sequence>MFVPDFYRPPDSSWLVEIIQNNPLALLTSNGLPGKVPFATHLPSVPESFDTEAPDLSGSVLLCHINRQNPHWEALEDGGAVLLTFTGPHGYVTPAIYQTTPAAPTWNFTSIHVRGTVRKIASVEETLEVVTATARILEGRFGRDWDLTSSIGYFRKIVPGVGAFRLHVTGADGMFKLSQEQSGEVRDRVRCSFAGHPNTRYQAVADLMDRLP</sequence>
<name>A0ABU3B1D9_9ACTN</name>
<dbReference type="PANTHER" id="PTHR35802:SF1">
    <property type="entry name" value="PROTEASE SYNTHASE AND SPORULATION PROTEIN PAI 2"/>
    <property type="match status" value="1"/>
</dbReference>
<gene>
    <name evidence="1" type="ORF">RM812_39940</name>
</gene>
<dbReference type="Proteomes" id="UP001180724">
    <property type="component" value="Unassembled WGS sequence"/>
</dbReference>
<dbReference type="PANTHER" id="PTHR35802">
    <property type="entry name" value="PROTEASE SYNTHASE AND SPORULATION PROTEIN PAI 2"/>
    <property type="match status" value="1"/>
</dbReference>
<protein>
    <submittedName>
        <fullName evidence="1">FMN-binding negative transcriptional regulator</fullName>
    </submittedName>
</protein>
<dbReference type="PIRSF" id="PIRSF010372">
    <property type="entry name" value="PaiB"/>
    <property type="match status" value="1"/>
</dbReference>
<dbReference type="EMBL" id="JAVRFH010000114">
    <property type="protein sequence ID" value="MDT0616268.1"/>
    <property type="molecule type" value="Genomic_DNA"/>
</dbReference>
<organism evidence="1 2">
    <name type="scientific">Streptomyces lancefieldiae</name>
    <dbReference type="NCBI Taxonomy" id="3075520"/>
    <lineage>
        <taxon>Bacteria</taxon>
        <taxon>Bacillati</taxon>
        <taxon>Actinomycetota</taxon>
        <taxon>Actinomycetes</taxon>
        <taxon>Kitasatosporales</taxon>
        <taxon>Streptomycetaceae</taxon>
        <taxon>Streptomyces</taxon>
    </lineage>
</organism>
<dbReference type="InterPro" id="IPR012349">
    <property type="entry name" value="Split_barrel_FMN-bd"/>
</dbReference>
<keyword evidence="2" id="KW-1185">Reference proteome</keyword>
<dbReference type="Gene3D" id="2.30.110.10">
    <property type="entry name" value="Electron Transport, Fmn-binding Protein, Chain A"/>
    <property type="match status" value="1"/>
</dbReference>
<accession>A0ABU3B1D9</accession>
<evidence type="ECO:0000313" key="1">
    <source>
        <dbReference type="EMBL" id="MDT0616268.1"/>
    </source>
</evidence>
<dbReference type="RefSeq" id="WP_311585558.1">
    <property type="nucleotide sequence ID" value="NZ_JAVRFH010000114.1"/>
</dbReference>
<comment type="caution">
    <text evidence="1">The sequence shown here is derived from an EMBL/GenBank/DDBJ whole genome shotgun (WGS) entry which is preliminary data.</text>
</comment>
<dbReference type="SUPFAM" id="SSF50475">
    <property type="entry name" value="FMN-binding split barrel"/>
    <property type="match status" value="1"/>
</dbReference>
<reference evidence="1" key="1">
    <citation type="submission" date="2024-05" db="EMBL/GenBank/DDBJ databases">
        <title>30 novel species of actinomycetes from the DSMZ collection.</title>
        <authorList>
            <person name="Nouioui I."/>
        </authorList>
    </citation>
    <scope>NUCLEOTIDE SEQUENCE</scope>
    <source>
        <strain evidence="1">DSM 40712</strain>
    </source>
</reference>
<dbReference type="InterPro" id="IPR007396">
    <property type="entry name" value="TR_PAI2-type"/>
</dbReference>
<dbReference type="Pfam" id="PF04299">
    <property type="entry name" value="FMN_bind_2"/>
    <property type="match status" value="1"/>
</dbReference>